<dbReference type="AlphaFoldDB" id="A0A4R5MAP5"/>
<feature type="region of interest" description="Disordered" evidence="1">
    <location>
        <begin position="1"/>
        <end position="27"/>
    </location>
</feature>
<dbReference type="Proteomes" id="UP000295722">
    <property type="component" value="Unassembled WGS sequence"/>
</dbReference>
<name>A0A4R5MAP5_9BURK</name>
<feature type="domain" description="ImpA N-terminal" evidence="2">
    <location>
        <begin position="22"/>
        <end position="142"/>
    </location>
</feature>
<dbReference type="InterPro" id="IPR010657">
    <property type="entry name" value="ImpA_N"/>
</dbReference>
<evidence type="ECO:0000313" key="3">
    <source>
        <dbReference type="EMBL" id="TDG23798.1"/>
    </source>
</evidence>
<proteinExistence type="predicted"/>
<evidence type="ECO:0000256" key="1">
    <source>
        <dbReference type="SAM" id="MobiDB-lite"/>
    </source>
</evidence>
<gene>
    <name evidence="3" type="primary">tssA</name>
    <name evidence="3" type="ORF">EYW47_13865</name>
</gene>
<dbReference type="RefSeq" id="WP_133195389.1">
    <property type="nucleotide sequence ID" value="NZ_JBHUCW010000006.1"/>
</dbReference>
<dbReference type="PANTHER" id="PTHR37951:SF1">
    <property type="entry name" value="TYPE VI SECRETION SYSTEM COMPONENT TSSA1"/>
    <property type="match status" value="1"/>
</dbReference>
<organism evidence="3 4">
    <name type="scientific">Paraburkholderia silviterrae</name>
    <dbReference type="NCBI Taxonomy" id="2528715"/>
    <lineage>
        <taxon>Bacteria</taxon>
        <taxon>Pseudomonadati</taxon>
        <taxon>Pseudomonadota</taxon>
        <taxon>Betaproteobacteria</taxon>
        <taxon>Burkholderiales</taxon>
        <taxon>Burkholderiaceae</taxon>
        <taxon>Paraburkholderia</taxon>
    </lineage>
</organism>
<accession>A0A4R5MAP5</accession>
<evidence type="ECO:0000313" key="4">
    <source>
        <dbReference type="Proteomes" id="UP000295722"/>
    </source>
</evidence>
<dbReference type="Pfam" id="PF06812">
    <property type="entry name" value="ImpA_N"/>
    <property type="match status" value="1"/>
</dbReference>
<dbReference type="EMBL" id="SMRP01000005">
    <property type="protein sequence ID" value="TDG23798.1"/>
    <property type="molecule type" value="Genomic_DNA"/>
</dbReference>
<protein>
    <submittedName>
        <fullName evidence="3">Type VI secretion system protein TssA</fullName>
    </submittedName>
</protein>
<dbReference type="OrthoDB" id="9771118at2"/>
<dbReference type="NCBIfam" id="TIGR03363">
    <property type="entry name" value="VI_chp_8"/>
    <property type="match status" value="1"/>
</dbReference>
<dbReference type="PANTHER" id="PTHR37951">
    <property type="entry name" value="CYTOPLASMIC PROTEIN-RELATED"/>
    <property type="match status" value="1"/>
</dbReference>
<reference evidence="3 4" key="1">
    <citation type="submission" date="2019-03" db="EMBL/GenBank/DDBJ databases">
        <title>Paraburkholderia sp. 4M-K11, isolated from subtropical forest soil.</title>
        <authorList>
            <person name="Gao Z.-H."/>
            <person name="Qiu L.-H."/>
        </authorList>
    </citation>
    <scope>NUCLEOTIDE SEQUENCE [LARGE SCALE GENOMIC DNA]</scope>
    <source>
        <strain evidence="3 4">4M-K11</strain>
    </source>
</reference>
<dbReference type="InterPro" id="IPR017740">
    <property type="entry name" value="TssA-like"/>
</dbReference>
<evidence type="ECO:0000259" key="2">
    <source>
        <dbReference type="Pfam" id="PF06812"/>
    </source>
</evidence>
<sequence>MNADQDYPRSDPLIAPESPRAVESTGDCGENLEYDEAFIELERTVAGVGDQQYGDTLIAAVAPDWQRVKQQAEALLQRSKDLRVVAWLTRAWMEFTGLAGYAKGLALVAELLDSRWDDVHPRIEIDDDGQPDPFSRTNALQAFFSLEALGARARAATLLQVRSVDFPLRKVAALLDGSAEHEGGITRQELCVALNAQRASLDIVGRLLTHIEHLRRTVSERLDEAWVPDISAVEKPLLAVSSLLTQSAVPDAAASTHASAIASAQSAKSALSAQSAAAKGAASASPSHSGEVRSREDANLLLEKVCIYLESCEPAHPSSLLIRRAQRLLHMTFYEIIRDMSPEAIPHIDLLAGLGGNA</sequence>
<keyword evidence="4" id="KW-1185">Reference proteome</keyword>
<comment type="caution">
    <text evidence="3">The sequence shown here is derived from an EMBL/GenBank/DDBJ whole genome shotgun (WGS) entry which is preliminary data.</text>
</comment>